<dbReference type="InterPro" id="IPR038469">
    <property type="entry name" value="tRNAHis_GuaTrfase_Thg1_sf"/>
</dbReference>
<organism evidence="2 3">
    <name type="scientific">Pararobbsia alpina</name>
    <dbReference type="NCBI Taxonomy" id="621374"/>
    <lineage>
        <taxon>Bacteria</taxon>
        <taxon>Pseudomonadati</taxon>
        <taxon>Pseudomonadota</taxon>
        <taxon>Betaproteobacteria</taxon>
        <taxon>Burkholderiales</taxon>
        <taxon>Burkholderiaceae</taxon>
        <taxon>Pararobbsia</taxon>
    </lineage>
</organism>
<reference evidence="2 3" key="1">
    <citation type="submission" date="2020-04" db="EMBL/GenBank/DDBJ databases">
        <authorList>
            <person name="De Canck E."/>
        </authorList>
    </citation>
    <scope>NUCLEOTIDE SEQUENCE [LARGE SCALE GENOMIC DNA]</scope>
    <source>
        <strain evidence="2 3">LMG 28138</strain>
    </source>
</reference>
<dbReference type="EMBL" id="CADIKM010000006">
    <property type="protein sequence ID" value="CAB3784161.1"/>
    <property type="molecule type" value="Genomic_DNA"/>
</dbReference>
<proteinExistence type="predicted"/>
<dbReference type="GO" id="GO:0000287">
    <property type="term" value="F:magnesium ion binding"/>
    <property type="evidence" value="ECO:0007669"/>
    <property type="project" value="InterPro"/>
</dbReference>
<dbReference type="InterPro" id="IPR007537">
    <property type="entry name" value="tRNAHis_GuaTrfase_Thg1"/>
</dbReference>
<name>A0A6S7B0R1_9BURK</name>
<dbReference type="PANTHER" id="PTHR12729">
    <property type="entry name" value="TRNA(HIS) GUANYLYLTRANSFERASE-RELATED"/>
    <property type="match status" value="1"/>
</dbReference>
<evidence type="ECO:0000313" key="2">
    <source>
        <dbReference type="EMBL" id="CAB3784161.1"/>
    </source>
</evidence>
<accession>A0A6S7B0R1</accession>
<evidence type="ECO:0000259" key="1">
    <source>
        <dbReference type="Pfam" id="PF04446"/>
    </source>
</evidence>
<dbReference type="AlphaFoldDB" id="A0A6S7B0R1"/>
<keyword evidence="3" id="KW-1185">Reference proteome</keyword>
<dbReference type="Proteomes" id="UP000494115">
    <property type="component" value="Unassembled WGS sequence"/>
</dbReference>
<evidence type="ECO:0000313" key="3">
    <source>
        <dbReference type="Proteomes" id="UP000494115"/>
    </source>
</evidence>
<sequence>MSKERSRFDALGDRVKEFEMMEAGRRLMPGLPVMVRLDGRSFHTFTRGMARPFHEPMSRAMIETARHLVGETHACFAYTQSDEISLGYWNVSPESEMMFDGRIQKLCSVLAGLATAKFNQEVGHRMPEKAHLLPAFDARVFNMPSLDEMVNCILFRALDCAKNSITMAASAYYSHKDLHAKNSSDKHEMLHVKGVNWANYPAFFKDGTFLRRELVVKELSAEELARIPEKHRPVGPVQRSQVAEVDMPPFARIANPKGVLFYGEAPVAKSDRLTAISAG</sequence>
<dbReference type="Gene3D" id="3.30.70.3000">
    <property type="match status" value="1"/>
</dbReference>
<dbReference type="GO" id="GO:0008193">
    <property type="term" value="F:tRNA guanylyltransferase activity"/>
    <property type="evidence" value="ECO:0007669"/>
    <property type="project" value="InterPro"/>
</dbReference>
<dbReference type="RefSeq" id="WP_175104366.1">
    <property type="nucleotide sequence ID" value="NZ_CADIKM010000006.1"/>
</dbReference>
<dbReference type="Pfam" id="PF04446">
    <property type="entry name" value="Thg1"/>
    <property type="match status" value="1"/>
</dbReference>
<dbReference type="PANTHER" id="PTHR12729:SF1">
    <property type="entry name" value="TRNAHIS GUANYLYLTRANSFERASE CATALYTIC DOMAIN-CONTAINING PROTEIN"/>
    <property type="match status" value="1"/>
</dbReference>
<dbReference type="InterPro" id="IPR024956">
    <property type="entry name" value="tRNAHis_GuaTrfase_cat"/>
</dbReference>
<feature type="domain" description="tRNAHis guanylyltransferase catalytic" evidence="1">
    <location>
        <begin position="13"/>
        <end position="144"/>
    </location>
</feature>
<dbReference type="GO" id="GO:0006400">
    <property type="term" value="P:tRNA modification"/>
    <property type="evidence" value="ECO:0007669"/>
    <property type="project" value="InterPro"/>
</dbReference>
<gene>
    <name evidence="2" type="ORF">LMG28138_01752</name>
</gene>
<protein>
    <recommendedName>
        <fullName evidence="1">tRNAHis guanylyltransferase catalytic domain-containing protein</fullName>
    </recommendedName>
</protein>